<gene>
    <name evidence="1" type="ORF">K788_0004298</name>
</gene>
<dbReference type="EMBL" id="CP012748">
    <property type="protein sequence ID" value="ALL70734.1"/>
    <property type="molecule type" value="Genomic_DNA"/>
</dbReference>
<proteinExistence type="predicted"/>
<reference evidence="1 2" key="1">
    <citation type="journal article" date="2014" name="Genome Announc.">
        <title>Draft Genome Sequence of the Haloacid-Degrading Burkholderia caribensis Strain MBA4.</title>
        <authorList>
            <person name="Pan Y."/>
            <person name="Kong K.F."/>
            <person name="Tsang J.S."/>
        </authorList>
    </citation>
    <scope>NUCLEOTIDE SEQUENCE [LARGE SCALE GENOMIC DNA]</scope>
    <source>
        <strain evidence="1 2">MBA4</strain>
        <plasmid evidence="2">Plasmid</plasmid>
    </source>
</reference>
<dbReference type="KEGG" id="bcai:K788_0004298"/>
<evidence type="ECO:0000313" key="2">
    <source>
        <dbReference type="Proteomes" id="UP000019146"/>
    </source>
</evidence>
<dbReference type="Proteomes" id="UP000019146">
    <property type="component" value="Plasmid unnamed"/>
</dbReference>
<dbReference type="AlphaFoldDB" id="A0A0P0RP23"/>
<name>A0A0P0RP23_9BURK</name>
<sequence length="59" mass="6517">MKTGSRGHDRLLVLSDVEYVQAFARDAQVLTLKPDQQTLCLDMGNTQMVLAFGVDVYTG</sequence>
<organism evidence="1 2">
    <name type="scientific">Paraburkholderia caribensis MBA4</name>
    <dbReference type="NCBI Taxonomy" id="1323664"/>
    <lineage>
        <taxon>Bacteria</taxon>
        <taxon>Pseudomonadati</taxon>
        <taxon>Pseudomonadota</taxon>
        <taxon>Betaproteobacteria</taxon>
        <taxon>Burkholderiales</taxon>
        <taxon>Burkholderiaceae</taxon>
        <taxon>Paraburkholderia</taxon>
    </lineage>
</organism>
<keyword evidence="1" id="KW-0614">Plasmid</keyword>
<accession>A0A0P0RP23</accession>
<evidence type="ECO:0000313" key="1">
    <source>
        <dbReference type="EMBL" id="ALL70734.1"/>
    </source>
</evidence>
<protein>
    <submittedName>
        <fullName evidence="1">Uncharacterized protein</fullName>
    </submittedName>
</protein>
<geneLocation type="plasmid" evidence="2"/>